<dbReference type="EMBL" id="FNKX01000001">
    <property type="protein sequence ID" value="SDR18044.1"/>
    <property type="molecule type" value="Genomic_DNA"/>
</dbReference>
<protein>
    <submittedName>
        <fullName evidence="1">Uncharacterized protein</fullName>
    </submittedName>
</protein>
<reference evidence="2" key="1">
    <citation type="submission" date="2016-10" db="EMBL/GenBank/DDBJ databases">
        <authorList>
            <person name="Varghese N."/>
            <person name="Submissions S."/>
        </authorList>
    </citation>
    <scope>NUCLEOTIDE SEQUENCE [LARGE SCALE GENOMIC DNA]</scope>
    <source>
        <strain evidence="2">DUS833</strain>
    </source>
</reference>
<name>A0A1H1GXX7_9BURK</name>
<organism evidence="1 2">
    <name type="scientific">Paraburkholderia tuberum</name>
    <dbReference type="NCBI Taxonomy" id="157910"/>
    <lineage>
        <taxon>Bacteria</taxon>
        <taxon>Pseudomonadati</taxon>
        <taxon>Pseudomonadota</taxon>
        <taxon>Betaproteobacteria</taxon>
        <taxon>Burkholderiales</taxon>
        <taxon>Burkholderiaceae</taxon>
        <taxon>Paraburkholderia</taxon>
    </lineage>
</organism>
<dbReference type="STRING" id="157910.SAMN05445850_3150"/>
<proteinExistence type="predicted"/>
<sequence>MDNTKKAIDHYPHSATGLDSLLDLWIVVPDDDNDMPFVSRALCVTKAGDFHVITARGTEIVVPLEAGWHPLRIRRIYASGTTGECVAGD</sequence>
<accession>A0A1H1GXX7</accession>
<evidence type="ECO:0000313" key="2">
    <source>
        <dbReference type="Proteomes" id="UP000199365"/>
    </source>
</evidence>
<dbReference type="AlphaFoldDB" id="A0A1H1GXX7"/>
<evidence type="ECO:0000313" key="1">
    <source>
        <dbReference type="EMBL" id="SDR18044.1"/>
    </source>
</evidence>
<gene>
    <name evidence="1" type="ORF">SAMN05445850_3150</name>
</gene>
<dbReference type="RefSeq" id="WP_090804484.1">
    <property type="nucleotide sequence ID" value="NZ_FNKX01000001.1"/>
</dbReference>
<keyword evidence="2" id="KW-1185">Reference proteome</keyword>
<dbReference type="Proteomes" id="UP000199365">
    <property type="component" value="Unassembled WGS sequence"/>
</dbReference>